<evidence type="ECO:0000313" key="2">
    <source>
        <dbReference type="EMBL" id="MDQ1095852.1"/>
    </source>
</evidence>
<gene>
    <name evidence="2" type="ORF">QE404_000999</name>
</gene>
<organism evidence="2 3">
    <name type="scientific">Chryseobacterium camelliae</name>
    <dbReference type="NCBI Taxonomy" id="1265445"/>
    <lineage>
        <taxon>Bacteria</taxon>
        <taxon>Pseudomonadati</taxon>
        <taxon>Bacteroidota</taxon>
        <taxon>Flavobacteriia</taxon>
        <taxon>Flavobacteriales</taxon>
        <taxon>Weeksellaceae</taxon>
        <taxon>Chryseobacterium group</taxon>
        <taxon>Chryseobacterium</taxon>
    </lineage>
</organism>
<evidence type="ECO:0000256" key="1">
    <source>
        <dbReference type="SAM" id="MobiDB-lite"/>
    </source>
</evidence>
<feature type="region of interest" description="Disordered" evidence="1">
    <location>
        <begin position="1"/>
        <end position="38"/>
    </location>
</feature>
<accession>A0ABU0TFR0</accession>
<name>A0ABU0TFR0_9FLAO</name>
<dbReference type="Proteomes" id="UP001225072">
    <property type="component" value="Unassembled WGS sequence"/>
</dbReference>
<dbReference type="EMBL" id="JAUTAL010000001">
    <property type="protein sequence ID" value="MDQ1095852.1"/>
    <property type="molecule type" value="Genomic_DNA"/>
</dbReference>
<reference evidence="2 3" key="1">
    <citation type="submission" date="2023-07" db="EMBL/GenBank/DDBJ databases">
        <title>Functional and genomic diversity of the sorghum phyllosphere microbiome.</title>
        <authorList>
            <person name="Shade A."/>
        </authorList>
    </citation>
    <scope>NUCLEOTIDE SEQUENCE [LARGE SCALE GENOMIC DNA]</scope>
    <source>
        <strain evidence="2 3">SORGH_AS_1064</strain>
    </source>
</reference>
<protein>
    <submittedName>
        <fullName evidence="2">Uncharacterized protein</fullName>
    </submittedName>
</protein>
<evidence type="ECO:0000313" key="3">
    <source>
        <dbReference type="Proteomes" id="UP001225072"/>
    </source>
</evidence>
<proteinExistence type="predicted"/>
<comment type="caution">
    <text evidence="2">The sequence shown here is derived from an EMBL/GenBank/DDBJ whole genome shotgun (WGS) entry which is preliminary data.</text>
</comment>
<sequence>MPIGGEKNRVTKGSKTVASGHRKADIHGCKPVHPKKHT</sequence>
<keyword evidence="3" id="KW-1185">Reference proteome</keyword>